<reference evidence="1 2" key="1">
    <citation type="journal article" date="2016" name="Nat. Commun.">
        <title>Thousands of microbial genomes shed light on interconnected biogeochemical processes in an aquifer system.</title>
        <authorList>
            <person name="Anantharaman K."/>
            <person name="Brown C.T."/>
            <person name="Hug L.A."/>
            <person name="Sharon I."/>
            <person name="Castelle C.J."/>
            <person name="Probst A.J."/>
            <person name="Thomas B.C."/>
            <person name="Singh A."/>
            <person name="Wilkins M.J."/>
            <person name="Karaoz U."/>
            <person name="Brodie E.L."/>
            <person name="Williams K.H."/>
            <person name="Hubbard S.S."/>
            <person name="Banfield J.F."/>
        </authorList>
    </citation>
    <scope>NUCLEOTIDE SEQUENCE [LARGE SCALE GENOMIC DNA]</scope>
</reference>
<evidence type="ECO:0000313" key="1">
    <source>
        <dbReference type="EMBL" id="OGF63616.1"/>
    </source>
</evidence>
<sequence length="60" mass="6767">MTTSIRKIKLPKIESCEYNLDFDGNIVKAIYDPDDQTLTVISDDLEIVAADSDEDSEEDE</sequence>
<name>A0A1F5VJM0_9BACT</name>
<dbReference type="EMBL" id="MFGW01000159">
    <property type="protein sequence ID" value="OGF63616.1"/>
    <property type="molecule type" value="Genomic_DNA"/>
</dbReference>
<comment type="caution">
    <text evidence="1">The sequence shown here is derived from an EMBL/GenBank/DDBJ whole genome shotgun (WGS) entry which is preliminary data.</text>
</comment>
<evidence type="ECO:0000313" key="2">
    <source>
        <dbReference type="Proteomes" id="UP000178943"/>
    </source>
</evidence>
<gene>
    <name evidence="1" type="ORF">A2Y62_18850</name>
</gene>
<dbReference type="AlphaFoldDB" id="A0A1F5VJM0"/>
<proteinExistence type="predicted"/>
<dbReference type="STRING" id="1817863.A2Y62_18850"/>
<organism evidence="1 2">
    <name type="scientific">Candidatus Fischerbacteria bacterium RBG_13_37_8</name>
    <dbReference type="NCBI Taxonomy" id="1817863"/>
    <lineage>
        <taxon>Bacteria</taxon>
        <taxon>Candidatus Fischeribacteriota</taxon>
    </lineage>
</organism>
<dbReference type="Proteomes" id="UP000178943">
    <property type="component" value="Unassembled WGS sequence"/>
</dbReference>
<protein>
    <submittedName>
        <fullName evidence="1">Uncharacterized protein</fullName>
    </submittedName>
</protein>
<accession>A0A1F5VJM0</accession>